<accession>A0A371DED5</accession>
<feature type="signal peptide" evidence="1">
    <location>
        <begin position="1"/>
        <end position="30"/>
    </location>
</feature>
<gene>
    <name evidence="2" type="ORF">OH76DRAFT_369107</name>
</gene>
<dbReference type="EMBL" id="KZ857397">
    <property type="protein sequence ID" value="RDX50876.1"/>
    <property type="molecule type" value="Genomic_DNA"/>
</dbReference>
<keyword evidence="1" id="KW-0732">Signal</keyword>
<name>A0A371DED5_9APHY</name>
<proteinExistence type="predicted"/>
<dbReference type="AlphaFoldDB" id="A0A371DED5"/>
<dbReference type="Proteomes" id="UP000256964">
    <property type="component" value="Unassembled WGS sequence"/>
</dbReference>
<sequence>MSMPGTCRPPPPRPLRLLLTFAVLIISHTAQHTVTTYVYEPRRPAFDPTTKAASKFEGLAMYLHAIGTPPGPRDRRERIGRFEARPESRACLHLVISDRSAIRNRRLPSLPPIAADRWIGALPPLTPCDWALGRSLILQPLRGRK</sequence>
<reference evidence="2 3" key="1">
    <citation type="journal article" date="2018" name="Biotechnol. Biofuels">
        <title>Integrative visual omics of the white-rot fungus Polyporus brumalis exposes the biotechnological potential of its oxidative enzymes for delignifying raw plant biomass.</title>
        <authorList>
            <person name="Miyauchi S."/>
            <person name="Rancon A."/>
            <person name="Drula E."/>
            <person name="Hage H."/>
            <person name="Chaduli D."/>
            <person name="Favel A."/>
            <person name="Grisel S."/>
            <person name="Henrissat B."/>
            <person name="Herpoel-Gimbert I."/>
            <person name="Ruiz-Duenas F.J."/>
            <person name="Chevret D."/>
            <person name="Hainaut M."/>
            <person name="Lin J."/>
            <person name="Wang M."/>
            <person name="Pangilinan J."/>
            <person name="Lipzen A."/>
            <person name="Lesage-Meessen L."/>
            <person name="Navarro D."/>
            <person name="Riley R."/>
            <person name="Grigoriev I.V."/>
            <person name="Zhou S."/>
            <person name="Raouche S."/>
            <person name="Rosso M.N."/>
        </authorList>
    </citation>
    <scope>NUCLEOTIDE SEQUENCE [LARGE SCALE GENOMIC DNA]</scope>
    <source>
        <strain evidence="2 3">BRFM 1820</strain>
    </source>
</reference>
<feature type="chain" id="PRO_5016986476" evidence="1">
    <location>
        <begin position="31"/>
        <end position="145"/>
    </location>
</feature>
<evidence type="ECO:0000313" key="2">
    <source>
        <dbReference type="EMBL" id="RDX50876.1"/>
    </source>
</evidence>
<evidence type="ECO:0000256" key="1">
    <source>
        <dbReference type="SAM" id="SignalP"/>
    </source>
</evidence>
<keyword evidence="3" id="KW-1185">Reference proteome</keyword>
<organism evidence="2 3">
    <name type="scientific">Lentinus brumalis</name>
    <dbReference type="NCBI Taxonomy" id="2498619"/>
    <lineage>
        <taxon>Eukaryota</taxon>
        <taxon>Fungi</taxon>
        <taxon>Dikarya</taxon>
        <taxon>Basidiomycota</taxon>
        <taxon>Agaricomycotina</taxon>
        <taxon>Agaricomycetes</taxon>
        <taxon>Polyporales</taxon>
        <taxon>Polyporaceae</taxon>
        <taxon>Lentinus</taxon>
    </lineage>
</organism>
<evidence type="ECO:0000313" key="3">
    <source>
        <dbReference type="Proteomes" id="UP000256964"/>
    </source>
</evidence>
<protein>
    <submittedName>
        <fullName evidence="2">Uncharacterized protein</fullName>
    </submittedName>
</protein>